<comment type="caution">
    <text evidence="1">The sequence shown here is derived from an EMBL/GenBank/DDBJ whole genome shotgun (WGS) entry which is preliminary data.</text>
</comment>
<reference evidence="1 2" key="1">
    <citation type="journal article" date="2023" name="Mol. Biol. Evol.">
        <title>Genomics of Secondarily Temperate Adaptation in the Only Non-Antarctic Icefish.</title>
        <authorList>
            <person name="Rivera-Colon A.G."/>
            <person name="Rayamajhi N."/>
            <person name="Minhas B.F."/>
            <person name="Madrigal G."/>
            <person name="Bilyk K.T."/>
            <person name="Yoon V."/>
            <person name="Hune M."/>
            <person name="Gregory S."/>
            <person name="Cheng C.H.C."/>
            <person name="Catchen J.M."/>
        </authorList>
    </citation>
    <scope>NUCLEOTIDE SEQUENCE [LARGE SCALE GENOMIC DNA]</scope>
    <source>
        <strain evidence="1">JC2023a</strain>
    </source>
</reference>
<name>A0AAN8GIM9_9TELE</name>
<gene>
    <name evidence="1" type="ORF">CesoFtcFv8_023577</name>
</gene>
<sequence length="77" mass="8590">MIQHSPLPSLINLEQRIMGEFGGQFSPAEPLTAFDWRGLHNMILGYRSSSVTVPALKLDVVSDRGPRRLLSDSQIQL</sequence>
<organism evidence="1 2">
    <name type="scientific">Champsocephalus esox</name>
    <name type="common">pike icefish</name>
    <dbReference type="NCBI Taxonomy" id="159716"/>
    <lineage>
        <taxon>Eukaryota</taxon>
        <taxon>Metazoa</taxon>
        <taxon>Chordata</taxon>
        <taxon>Craniata</taxon>
        <taxon>Vertebrata</taxon>
        <taxon>Euteleostomi</taxon>
        <taxon>Actinopterygii</taxon>
        <taxon>Neopterygii</taxon>
        <taxon>Teleostei</taxon>
        <taxon>Neoteleostei</taxon>
        <taxon>Acanthomorphata</taxon>
        <taxon>Eupercaria</taxon>
        <taxon>Perciformes</taxon>
        <taxon>Notothenioidei</taxon>
        <taxon>Channichthyidae</taxon>
        <taxon>Champsocephalus</taxon>
    </lineage>
</organism>
<dbReference type="Proteomes" id="UP001335648">
    <property type="component" value="Unassembled WGS sequence"/>
</dbReference>
<dbReference type="EMBL" id="JAULUE010002064">
    <property type="protein sequence ID" value="KAK5880564.1"/>
    <property type="molecule type" value="Genomic_DNA"/>
</dbReference>
<dbReference type="AlphaFoldDB" id="A0AAN8GIM9"/>
<protein>
    <submittedName>
        <fullName evidence="1">Uncharacterized protein</fullName>
    </submittedName>
</protein>
<evidence type="ECO:0000313" key="1">
    <source>
        <dbReference type="EMBL" id="KAK5880564.1"/>
    </source>
</evidence>
<accession>A0AAN8GIM9</accession>
<proteinExistence type="predicted"/>
<evidence type="ECO:0000313" key="2">
    <source>
        <dbReference type="Proteomes" id="UP001335648"/>
    </source>
</evidence>
<keyword evidence="2" id="KW-1185">Reference proteome</keyword>